<evidence type="ECO:0000313" key="3">
    <source>
        <dbReference type="Proteomes" id="UP000275925"/>
    </source>
</evidence>
<dbReference type="Pfam" id="PF05050">
    <property type="entry name" value="Methyltransf_21"/>
    <property type="match status" value="1"/>
</dbReference>
<dbReference type="Proteomes" id="UP000275925">
    <property type="component" value="Unassembled WGS sequence"/>
</dbReference>
<reference evidence="2 3" key="1">
    <citation type="journal article" date="2019" name="ISME J.">
        <title>Genome analyses of uncultured TG2/ZB3 bacteria in 'Margulisbacteria' specifically attached to ectosymbiotic spirochetes of protists in the termite gut.</title>
        <authorList>
            <person name="Utami Y.D."/>
            <person name="Kuwahara H."/>
            <person name="Igai K."/>
            <person name="Murakami T."/>
            <person name="Sugaya K."/>
            <person name="Morikawa T."/>
            <person name="Nagura Y."/>
            <person name="Yuki M."/>
            <person name="Deevong P."/>
            <person name="Inoue T."/>
            <person name="Kihara K."/>
            <person name="Lo N."/>
            <person name="Yamada A."/>
            <person name="Ohkuma M."/>
            <person name="Hongoh Y."/>
        </authorList>
    </citation>
    <scope>NUCLEOTIDE SEQUENCE [LARGE SCALE GENOMIC DNA]</scope>
    <source>
        <strain evidence="2">NkOx7-02</strain>
    </source>
</reference>
<comment type="caution">
    <text evidence="2">The sequence shown here is derived from an EMBL/GenBank/DDBJ whole genome shotgun (WGS) entry which is preliminary data.</text>
</comment>
<protein>
    <recommendedName>
        <fullName evidence="1">Methyltransferase FkbM domain-containing protein</fullName>
    </recommendedName>
</protein>
<dbReference type="Gene3D" id="3.40.50.150">
    <property type="entry name" value="Vaccinia Virus protein VP39"/>
    <property type="match status" value="1"/>
</dbReference>
<dbReference type="AlphaFoldDB" id="A0A388THP2"/>
<dbReference type="EMBL" id="BGZO01000025">
    <property type="protein sequence ID" value="GBR76374.1"/>
    <property type="molecule type" value="Genomic_DNA"/>
</dbReference>
<sequence length="84" mass="9381">MNIAVDGRLCLKMDIEGSELEALTGAAETIKRYRPELAICVYHRGNDLVEVPRYIKSLNPNYKCLLGGGLHLICYAHCAEPDNF</sequence>
<dbReference type="InterPro" id="IPR006342">
    <property type="entry name" value="FkbM_mtfrase"/>
</dbReference>
<evidence type="ECO:0000259" key="1">
    <source>
        <dbReference type="Pfam" id="PF05050"/>
    </source>
</evidence>
<dbReference type="SUPFAM" id="SSF53335">
    <property type="entry name" value="S-adenosyl-L-methionine-dependent methyltransferases"/>
    <property type="match status" value="1"/>
</dbReference>
<organism evidence="2 3">
    <name type="scientific">Candidatus Termititenax persephonae</name>
    <dbReference type="NCBI Taxonomy" id="2218525"/>
    <lineage>
        <taxon>Bacteria</taxon>
        <taxon>Bacillati</taxon>
        <taxon>Candidatus Margulisiibacteriota</taxon>
        <taxon>Candidatus Termititenacia</taxon>
        <taxon>Candidatus Termititenacales</taxon>
        <taxon>Candidatus Termititenacaceae</taxon>
        <taxon>Candidatus Termititenax</taxon>
    </lineage>
</organism>
<proteinExistence type="predicted"/>
<dbReference type="InterPro" id="IPR029063">
    <property type="entry name" value="SAM-dependent_MTases_sf"/>
</dbReference>
<accession>A0A388THP2</accession>
<name>A0A388THP2_9BACT</name>
<keyword evidence="3" id="KW-1185">Reference proteome</keyword>
<feature type="domain" description="Methyltransferase FkbM" evidence="1">
    <location>
        <begin position="11"/>
        <end position="57"/>
    </location>
</feature>
<evidence type="ECO:0000313" key="2">
    <source>
        <dbReference type="EMBL" id="GBR76374.1"/>
    </source>
</evidence>
<gene>
    <name evidence="2" type="ORF">NO2_0935</name>
</gene>